<dbReference type="AlphaFoldDB" id="A0AA88AGQ4"/>
<dbReference type="EMBL" id="BTGU01000056">
    <property type="protein sequence ID" value="GMN55319.1"/>
    <property type="molecule type" value="Genomic_DNA"/>
</dbReference>
<proteinExistence type="predicted"/>
<evidence type="ECO:0000313" key="1">
    <source>
        <dbReference type="EMBL" id="GMN55319.1"/>
    </source>
</evidence>
<keyword evidence="2" id="KW-1185">Reference proteome</keyword>
<evidence type="ECO:0000313" key="2">
    <source>
        <dbReference type="Proteomes" id="UP001187192"/>
    </source>
</evidence>
<comment type="caution">
    <text evidence="1">The sequence shown here is derived from an EMBL/GenBank/DDBJ whole genome shotgun (WGS) entry which is preliminary data.</text>
</comment>
<organism evidence="1 2">
    <name type="scientific">Ficus carica</name>
    <name type="common">Common fig</name>
    <dbReference type="NCBI Taxonomy" id="3494"/>
    <lineage>
        <taxon>Eukaryota</taxon>
        <taxon>Viridiplantae</taxon>
        <taxon>Streptophyta</taxon>
        <taxon>Embryophyta</taxon>
        <taxon>Tracheophyta</taxon>
        <taxon>Spermatophyta</taxon>
        <taxon>Magnoliopsida</taxon>
        <taxon>eudicotyledons</taxon>
        <taxon>Gunneridae</taxon>
        <taxon>Pentapetalae</taxon>
        <taxon>rosids</taxon>
        <taxon>fabids</taxon>
        <taxon>Rosales</taxon>
        <taxon>Moraceae</taxon>
        <taxon>Ficeae</taxon>
        <taxon>Ficus</taxon>
    </lineage>
</organism>
<name>A0AA88AGQ4_FICCA</name>
<reference evidence="1" key="1">
    <citation type="submission" date="2023-07" db="EMBL/GenBank/DDBJ databases">
        <title>draft genome sequence of fig (Ficus carica).</title>
        <authorList>
            <person name="Takahashi T."/>
            <person name="Nishimura K."/>
        </authorList>
    </citation>
    <scope>NUCLEOTIDE SEQUENCE</scope>
</reference>
<protein>
    <submittedName>
        <fullName evidence="1">Uncharacterized protein</fullName>
    </submittedName>
</protein>
<accession>A0AA88AGQ4</accession>
<gene>
    <name evidence="1" type="ORF">TIFTF001_024443</name>
</gene>
<sequence length="79" mass="8841">MVGCAAKQVCGLSWSAQSSQQVNVGLPSLPTRISLLGRVLVRPPCAAVHGVEVDFKHHPKRMTLVTEWDWLPEYLLFRE</sequence>
<dbReference type="Proteomes" id="UP001187192">
    <property type="component" value="Unassembled WGS sequence"/>
</dbReference>